<evidence type="ECO:0000256" key="2">
    <source>
        <dbReference type="ARBA" id="ARBA00006856"/>
    </source>
</evidence>
<evidence type="ECO:0000256" key="3">
    <source>
        <dbReference type="ARBA" id="ARBA00022664"/>
    </source>
</evidence>
<dbReference type="PANTHER" id="PTHR18034">
    <property type="entry name" value="CELL CYCLE CONTROL PROTEIN CWF22-RELATED"/>
    <property type="match status" value="1"/>
</dbReference>
<dbReference type="InterPro" id="IPR016024">
    <property type="entry name" value="ARM-type_fold"/>
</dbReference>
<evidence type="ECO:0000256" key="5">
    <source>
        <dbReference type="ARBA" id="ARBA00023242"/>
    </source>
</evidence>
<feature type="region of interest" description="Disordered" evidence="8">
    <location>
        <begin position="600"/>
        <end position="662"/>
    </location>
</feature>
<organism evidence="10 11">
    <name type="scientific">Oncorhynchus mykiss</name>
    <name type="common">Rainbow trout</name>
    <name type="synonym">Salmo gairdneri</name>
    <dbReference type="NCBI Taxonomy" id="8022"/>
    <lineage>
        <taxon>Eukaryota</taxon>
        <taxon>Metazoa</taxon>
        <taxon>Chordata</taxon>
        <taxon>Craniata</taxon>
        <taxon>Vertebrata</taxon>
        <taxon>Euteleostomi</taxon>
        <taxon>Actinopterygii</taxon>
        <taxon>Neopterygii</taxon>
        <taxon>Teleostei</taxon>
        <taxon>Protacanthopterygii</taxon>
        <taxon>Salmoniformes</taxon>
        <taxon>Salmonidae</taxon>
        <taxon>Salmoninae</taxon>
        <taxon>Oncorhynchus</taxon>
    </lineage>
</organism>
<feature type="region of interest" description="Disordered" evidence="8">
    <location>
        <begin position="23"/>
        <end position="78"/>
    </location>
</feature>
<feature type="domain" description="MI" evidence="9">
    <location>
        <begin position="400"/>
        <end position="516"/>
    </location>
</feature>
<feature type="compositionally biased region" description="Low complexity" evidence="8">
    <location>
        <begin position="631"/>
        <end position="645"/>
    </location>
</feature>
<feature type="compositionally biased region" description="Acidic residues" evidence="8">
    <location>
        <begin position="355"/>
        <end position="384"/>
    </location>
</feature>
<comment type="subcellular location">
    <subcellularLocation>
        <location evidence="1">Nucleus speckle</location>
    </subcellularLocation>
</comment>
<evidence type="ECO:0000256" key="4">
    <source>
        <dbReference type="ARBA" id="ARBA00023187"/>
    </source>
</evidence>
<dbReference type="SUPFAM" id="SSF48371">
    <property type="entry name" value="ARM repeat"/>
    <property type="match status" value="1"/>
</dbReference>
<feature type="region of interest" description="Disordered" evidence="8">
    <location>
        <begin position="351"/>
        <end position="387"/>
    </location>
</feature>
<dbReference type="PANTHER" id="PTHR18034:SF3">
    <property type="entry name" value="PRE-MRNA-SPLICING FACTOR CWC22 HOMOLOG"/>
    <property type="match status" value="1"/>
</dbReference>
<dbReference type="GO" id="GO:0016607">
    <property type="term" value="C:nuclear speck"/>
    <property type="evidence" value="ECO:0007669"/>
    <property type="project" value="UniProtKB-SubCell"/>
</dbReference>
<keyword evidence="3" id="KW-0507">mRNA processing</keyword>
<feature type="compositionally biased region" description="Basic and acidic residues" evidence="8">
    <location>
        <begin position="26"/>
        <end position="51"/>
    </location>
</feature>
<feature type="compositionally biased region" description="Low complexity" evidence="8">
    <location>
        <begin position="612"/>
        <end position="623"/>
    </location>
</feature>
<reference evidence="10" key="2">
    <citation type="submission" date="2025-08" db="UniProtKB">
        <authorList>
            <consortium name="Ensembl"/>
        </authorList>
    </citation>
    <scope>IDENTIFICATION</scope>
</reference>
<dbReference type="GO" id="GO:0000398">
    <property type="term" value="P:mRNA splicing, via spliceosome"/>
    <property type="evidence" value="ECO:0007669"/>
    <property type="project" value="TreeGrafter"/>
</dbReference>
<dbReference type="SMART" id="SM00543">
    <property type="entry name" value="MIF4G"/>
    <property type="match status" value="1"/>
</dbReference>
<dbReference type="Pfam" id="PF02847">
    <property type="entry name" value="MA3"/>
    <property type="match status" value="1"/>
</dbReference>
<evidence type="ECO:0000256" key="1">
    <source>
        <dbReference type="ARBA" id="ARBA00004324"/>
    </source>
</evidence>
<evidence type="ECO:0000256" key="7">
    <source>
        <dbReference type="ARBA" id="ARBA00042174"/>
    </source>
</evidence>
<dbReference type="GO" id="GO:0071013">
    <property type="term" value="C:catalytic step 2 spliceosome"/>
    <property type="evidence" value="ECO:0007669"/>
    <property type="project" value="TreeGrafter"/>
</dbReference>
<keyword evidence="11" id="KW-1185">Reference proteome</keyword>
<dbReference type="Pfam" id="PF02854">
    <property type="entry name" value="MIF4G"/>
    <property type="match status" value="1"/>
</dbReference>
<dbReference type="InterPro" id="IPR003891">
    <property type="entry name" value="Initiation_fac_eIF4g_MI"/>
</dbReference>
<evidence type="ECO:0000313" key="10">
    <source>
        <dbReference type="Ensembl" id="ENSOMYP00000070922.2"/>
    </source>
</evidence>
<dbReference type="PROSITE" id="PS51366">
    <property type="entry name" value="MI"/>
    <property type="match status" value="1"/>
</dbReference>
<reference evidence="10" key="1">
    <citation type="submission" date="2020-07" db="EMBL/GenBank/DDBJ databases">
        <title>A long reads based de novo assembly of the rainbow trout Arlee double haploid line genome.</title>
        <authorList>
            <person name="Gao G."/>
            <person name="Palti Y."/>
        </authorList>
    </citation>
    <scope>NUCLEOTIDE SEQUENCE [LARGE SCALE GENOMIC DNA]</scope>
</reference>
<dbReference type="InterPro" id="IPR003890">
    <property type="entry name" value="MIF4G-like_typ-3"/>
</dbReference>
<evidence type="ECO:0000256" key="8">
    <source>
        <dbReference type="SAM" id="MobiDB-lite"/>
    </source>
</evidence>
<keyword evidence="5" id="KW-0539">Nucleus</keyword>
<feature type="compositionally biased region" description="Basic and acidic residues" evidence="8">
    <location>
        <begin position="69"/>
        <end position="78"/>
    </location>
</feature>
<protein>
    <recommendedName>
        <fullName evidence="6">Pre-mRNA-splicing factor CWC22 homolog</fullName>
    </recommendedName>
    <alternativeName>
        <fullName evidence="7">Nucampholin homolog</fullName>
    </alternativeName>
</protein>
<evidence type="ECO:0000313" key="11">
    <source>
        <dbReference type="Proteomes" id="UP000694395"/>
    </source>
</evidence>
<dbReference type="InterPro" id="IPR050781">
    <property type="entry name" value="CWC22_splicing_factor"/>
</dbReference>
<name>A0A8C7SWS1_ONCMY</name>
<dbReference type="GeneTree" id="ENSGT00940000153458"/>
<dbReference type="GO" id="GO:0003723">
    <property type="term" value="F:RNA binding"/>
    <property type="evidence" value="ECO:0007669"/>
    <property type="project" value="InterPro"/>
</dbReference>
<evidence type="ECO:0000256" key="6">
    <source>
        <dbReference type="ARBA" id="ARBA00040488"/>
    </source>
</evidence>
<dbReference type="FunFam" id="1.25.40.180:FF:000004">
    <property type="entry name" value="pre-mRNA-splicing factor CWC22 homolog"/>
    <property type="match status" value="1"/>
</dbReference>
<accession>A0A8C7SWS1</accession>
<keyword evidence="4" id="KW-0508">mRNA splicing</keyword>
<reference evidence="10" key="3">
    <citation type="submission" date="2025-09" db="UniProtKB">
        <authorList>
            <consortium name="Ensembl"/>
        </authorList>
    </citation>
    <scope>IDENTIFICATION</scope>
</reference>
<comment type="similarity">
    <text evidence="2">Belongs to the CWC22 family.</text>
</comment>
<proteinExistence type="inferred from homology"/>
<dbReference type="Proteomes" id="UP000694395">
    <property type="component" value="Chromosome 3"/>
</dbReference>
<dbReference type="SMART" id="SM00544">
    <property type="entry name" value="MA3"/>
    <property type="match status" value="1"/>
</dbReference>
<dbReference type="Ensembl" id="ENSOMYT00000077219.2">
    <property type="protein sequence ID" value="ENSOMYP00000070922.2"/>
    <property type="gene ID" value="ENSOMYG00000031997.2"/>
</dbReference>
<evidence type="ECO:0000259" key="9">
    <source>
        <dbReference type="PROSITE" id="PS51366"/>
    </source>
</evidence>
<dbReference type="Gene3D" id="1.25.40.180">
    <property type="match status" value="1"/>
</dbReference>
<sequence length="662" mass="75191">QSANRGRSPTPDDSIDILTCPCLNHRSREDDRNRDRYYERQSSRDREAEFRRRGRSPSPAKKNPATEEPPVKKKKEELDPILTRTGGAYIPPAKLRMMQAQITDKSSLAYQRMSWEALKKSINGLINKVNVSNIAMIIQELLQENIVRGSSLCSASATFTHVYAAVVAIINSKFPQIGELILKRLILNFRKGYRRNDKAQCLTASKFVAHLVNQNVAHEVLCLEMLTLLLERPTDDSVEVSISFLKECGLKLTEVSPRGINAIFERLRNILHESEIDKRVQYMIEVMFAIRKDGFKDHPIVPEGLDLVEEEDQFTHMLPLEDDYNQEDILNVFKMDTDFLENEEKYKAIKKEILDEGSSDSGEDANGSDDDEDDDNDGEKEGEEAEKVTIFDQTEVNLVAFRRTIYLAIQSSLDFEECAHKLIKMDFPDSQTKELCNMILDCCAQQRTYEKFFGLLAGRFCLLKKDYMESFEAIFMEQYETIHRLETNKLRNVARMFAHLLYTDSVPWSVLECIKVSEDTTTSSSRIFVKILFQELCAYMGLPRLNERLKDMTLQPFFEGLFPRDNPRNTRFAINFFTSIGLGGLTDELREHLKNAPKIIMTQNQEVESSDTDSSSDSSSSDSDSSDSDSSDSSSDSSSSSSSSSGTVILPPLQLPGPRAVS</sequence>
<dbReference type="AlphaFoldDB" id="A0A8C7SWS1"/>